<evidence type="ECO:0000313" key="1">
    <source>
        <dbReference type="EMBL" id="MFB9992170.1"/>
    </source>
</evidence>
<comment type="caution">
    <text evidence="1">The sequence shown here is derived from an EMBL/GenBank/DDBJ whole genome shotgun (WGS) entry which is preliminary data.</text>
</comment>
<evidence type="ECO:0000313" key="2">
    <source>
        <dbReference type="Proteomes" id="UP001589733"/>
    </source>
</evidence>
<sequence length="405" mass="44497">MPTVHPFEADMDISGNVTLNRGPQEAALQVLIVDALRETQPTGPLWDSSYRTSFVMAGRPDRLLETAEDVQSIAVPPHRRFVGELALGTSVPEDANTYMHLPVEGGVLHLRQHTHSADGVRWESFPANTDPRRALEFLMQHPAAGGQGKVVATFRVEQAPEGRVTIDPEPPGEWLEALEELASEWHGQTPEDWAELHAEMTGEEDAPSPVLKRSLFELREPALLLSPLGTPFAQVGGLELHIDPAGSGYSLDGEDWITYDPDAAPLGDSLPPELSQFLDVDTVTVTVFADGRVEWEGDDVPADQADRIRADLVQATGAGHPERWADWTENLLLELFADEYPDLNEVETLPVPTAVRLDIPVDALTDTDPLAQAFIESELTFDGQTWHDLYAEELPAELSAVRPLN</sequence>
<protein>
    <recommendedName>
        <fullName evidence="3">DUF2262 domain-containing protein</fullName>
    </recommendedName>
</protein>
<proteinExistence type="predicted"/>
<reference evidence="1 2" key="1">
    <citation type="submission" date="2024-09" db="EMBL/GenBank/DDBJ databases">
        <authorList>
            <person name="Sun Q."/>
            <person name="Mori K."/>
        </authorList>
    </citation>
    <scope>NUCLEOTIDE SEQUENCE [LARGE SCALE GENOMIC DNA]</scope>
    <source>
        <strain evidence="1 2">JCM 13503</strain>
    </source>
</reference>
<organism evidence="1 2">
    <name type="scientific">Deinococcus oregonensis</name>
    <dbReference type="NCBI Taxonomy" id="1805970"/>
    <lineage>
        <taxon>Bacteria</taxon>
        <taxon>Thermotogati</taxon>
        <taxon>Deinococcota</taxon>
        <taxon>Deinococci</taxon>
        <taxon>Deinococcales</taxon>
        <taxon>Deinococcaceae</taxon>
        <taxon>Deinococcus</taxon>
    </lineage>
</organism>
<dbReference type="RefSeq" id="WP_380008551.1">
    <property type="nucleotide sequence ID" value="NZ_JBHLYR010000031.1"/>
</dbReference>
<gene>
    <name evidence="1" type="ORF">ACFFLM_09380</name>
</gene>
<name>A0ABV6AXL6_9DEIO</name>
<keyword evidence="2" id="KW-1185">Reference proteome</keyword>
<accession>A0ABV6AXL6</accession>
<dbReference type="Proteomes" id="UP001589733">
    <property type="component" value="Unassembled WGS sequence"/>
</dbReference>
<evidence type="ECO:0008006" key="3">
    <source>
        <dbReference type="Google" id="ProtNLM"/>
    </source>
</evidence>
<dbReference type="EMBL" id="JBHLYR010000031">
    <property type="protein sequence ID" value="MFB9992170.1"/>
    <property type="molecule type" value="Genomic_DNA"/>
</dbReference>